<evidence type="ECO:0000313" key="7">
    <source>
        <dbReference type="Proteomes" id="UP000264820"/>
    </source>
</evidence>
<reference evidence="6" key="1">
    <citation type="submission" date="2025-08" db="UniProtKB">
        <authorList>
            <consortium name="Ensembl"/>
        </authorList>
    </citation>
    <scope>IDENTIFICATION</scope>
</reference>
<evidence type="ECO:0000256" key="3">
    <source>
        <dbReference type="RuleBase" id="RU102079"/>
    </source>
</evidence>
<dbReference type="PANTHER" id="PTHR11346">
    <property type="entry name" value="GALECTIN"/>
    <property type="match status" value="1"/>
</dbReference>
<reference evidence="6" key="2">
    <citation type="submission" date="2025-09" db="UniProtKB">
        <authorList>
            <consortium name="Ensembl"/>
        </authorList>
    </citation>
    <scope>IDENTIFICATION</scope>
</reference>
<dbReference type="InterPro" id="IPR044156">
    <property type="entry name" value="Galectin-like"/>
</dbReference>
<organism evidence="6 7">
    <name type="scientific">Hippocampus comes</name>
    <name type="common">Tiger tail seahorse</name>
    <dbReference type="NCBI Taxonomy" id="109280"/>
    <lineage>
        <taxon>Eukaryota</taxon>
        <taxon>Metazoa</taxon>
        <taxon>Chordata</taxon>
        <taxon>Craniata</taxon>
        <taxon>Vertebrata</taxon>
        <taxon>Euteleostomi</taxon>
        <taxon>Actinopterygii</taxon>
        <taxon>Neopterygii</taxon>
        <taxon>Teleostei</taxon>
        <taxon>Neoteleostei</taxon>
        <taxon>Acanthomorphata</taxon>
        <taxon>Syngnathiaria</taxon>
        <taxon>Syngnathiformes</taxon>
        <taxon>Syngnathoidei</taxon>
        <taxon>Syngnathidae</taxon>
        <taxon>Hippocampus</taxon>
    </lineage>
</organism>
<name>A0A3Q2YUI3_HIPCM</name>
<dbReference type="InterPro" id="IPR013320">
    <property type="entry name" value="ConA-like_dom_sf"/>
</dbReference>
<keyword evidence="2 3" id="KW-0430">Lectin</keyword>
<keyword evidence="7" id="KW-1185">Reference proteome</keyword>
<dbReference type="PROSITE" id="PS51304">
    <property type="entry name" value="GALECTIN"/>
    <property type="match status" value="1"/>
</dbReference>
<dbReference type="SMART" id="SM00276">
    <property type="entry name" value="GLECT"/>
    <property type="match status" value="1"/>
</dbReference>
<sequence length="114" mass="12624">KLTRELSEQTRPASPSRNVKKKDAVPFRGDIGGGMHPGRKLVVVAIVDSHPDNDVPFFPFIAGQPFKMEVECLSGGFRVFVDAQKLFDFQHRLAPLHLVDTLWIKGGVTITKLG</sequence>
<proteinExistence type="predicted"/>
<feature type="domain" description="Galectin" evidence="5">
    <location>
        <begin position="1"/>
        <end position="114"/>
    </location>
</feature>
<dbReference type="Proteomes" id="UP000264820">
    <property type="component" value="Unplaced"/>
</dbReference>
<protein>
    <recommendedName>
        <fullName evidence="3">Galectin</fullName>
    </recommendedName>
</protein>
<dbReference type="Gene3D" id="2.60.120.200">
    <property type="match status" value="1"/>
</dbReference>
<evidence type="ECO:0000256" key="1">
    <source>
        <dbReference type="ARBA" id="ARBA00003397"/>
    </source>
</evidence>
<accession>A0A3Q2YUI3</accession>
<evidence type="ECO:0000256" key="2">
    <source>
        <dbReference type="ARBA" id="ARBA00022734"/>
    </source>
</evidence>
<feature type="region of interest" description="Disordered" evidence="4">
    <location>
        <begin position="1"/>
        <end position="32"/>
    </location>
</feature>
<evidence type="ECO:0000313" key="6">
    <source>
        <dbReference type="Ensembl" id="ENSHCOP00000022482.1"/>
    </source>
</evidence>
<dbReference type="GO" id="GO:0030246">
    <property type="term" value="F:carbohydrate binding"/>
    <property type="evidence" value="ECO:0007669"/>
    <property type="project" value="UniProtKB-UniRule"/>
</dbReference>
<dbReference type="SMART" id="SM00908">
    <property type="entry name" value="Gal-bind_lectin"/>
    <property type="match status" value="1"/>
</dbReference>
<dbReference type="PANTHER" id="PTHR11346:SF98">
    <property type="entry name" value="GALECTIN-RELATED PROTEIN"/>
    <property type="match status" value="1"/>
</dbReference>
<dbReference type="Pfam" id="PF00337">
    <property type="entry name" value="Gal-bind_lectin"/>
    <property type="match status" value="1"/>
</dbReference>
<evidence type="ECO:0000256" key="4">
    <source>
        <dbReference type="SAM" id="MobiDB-lite"/>
    </source>
</evidence>
<dbReference type="Ensembl" id="ENSHCOT00000000965.1">
    <property type="protein sequence ID" value="ENSHCOP00000022482.1"/>
    <property type="gene ID" value="ENSHCOG00000010222.1"/>
</dbReference>
<comment type="function">
    <text evidence="1">Does not bind lactose, and may not bind carbohydrates.</text>
</comment>
<evidence type="ECO:0000259" key="5">
    <source>
        <dbReference type="PROSITE" id="PS51304"/>
    </source>
</evidence>
<dbReference type="AlphaFoldDB" id="A0A3Q2YUI3"/>
<dbReference type="OMA" id="PEXSAIP"/>
<dbReference type="SUPFAM" id="SSF49899">
    <property type="entry name" value="Concanavalin A-like lectins/glucanases"/>
    <property type="match status" value="1"/>
</dbReference>
<dbReference type="InterPro" id="IPR001079">
    <property type="entry name" value="Galectin_CRD"/>
</dbReference>